<protein>
    <submittedName>
        <fullName evidence="2">Thioredoxin-like protein</fullName>
    </submittedName>
</protein>
<dbReference type="Pfam" id="PF01323">
    <property type="entry name" value="DSBA"/>
    <property type="match status" value="1"/>
</dbReference>
<dbReference type="PANTHER" id="PTHR13887:SF52">
    <property type="entry name" value="DSBA-LIKE THIOREDOXIN DOMAIN-CONTAINING PROTEIN"/>
    <property type="match status" value="1"/>
</dbReference>
<dbReference type="PANTHER" id="PTHR13887">
    <property type="entry name" value="GLUTATHIONE S-TRANSFERASE KAPPA"/>
    <property type="match status" value="1"/>
</dbReference>
<dbReference type="InterPro" id="IPR036249">
    <property type="entry name" value="Thioredoxin-like_sf"/>
</dbReference>
<dbReference type="GO" id="GO:0016491">
    <property type="term" value="F:oxidoreductase activity"/>
    <property type="evidence" value="ECO:0007669"/>
    <property type="project" value="InterPro"/>
</dbReference>
<evidence type="ECO:0000259" key="1">
    <source>
        <dbReference type="Pfam" id="PF01323"/>
    </source>
</evidence>
<evidence type="ECO:0000313" key="3">
    <source>
        <dbReference type="Proteomes" id="UP000777438"/>
    </source>
</evidence>
<comment type="caution">
    <text evidence="2">The sequence shown here is derived from an EMBL/GenBank/DDBJ whole genome shotgun (WGS) entry which is preliminary data.</text>
</comment>
<name>A0A9P8WH53_9HYPO</name>
<reference evidence="2 3" key="1">
    <citation type="journal article" date="2021" name="Nat. Commun.">
        <title>Genetic determinants of endophytism in the Arabidopsis root mycobiome.</title>
        <authorList>
            <person name="Mesny F."/>
            <person name="Miyauchi S."/>
            <person name="Thiergart T."/>
            <person name="Pickel B."/>
            <person name="Atanasova L."/>
            <person name="Karlsson M."/>
            <person name="Huettel B."/>
            <person name="Barry K.W."/>
            <person name="Haridas S."/>
            <person name="Chen C."/>
            <person name="Bauer D."/>
            <person name="Andreopoulos W."/>
            <person name="Pangilinan J."/>
            <person name="LaButti K."/>
            <person name="Riley R."/>
            <person name="Lipzen A."/>
            <person name="Clum A."/>
            <person name="Drula E."/>
            <person name="Henrissat B."/>
            <person name="Kohler A."/>
            <person name="Grigoriev I.V."/>
            <person name="Martin F.M."/>
            <person name="Hacquard S."/>
        </authorList>
    </citation>
    <scope>NUCLEOTIDE SEQUENCE [LARGE SCALE GENOMIC DNA]</scope>
    <source>
        <strain evidence="2 3">MPI-CAGE-CH-0241</strain>
    </source>
</reference>
<dbReference type="Gene3D" id="3.40.30.10">
    <property type="entry name" value="Glutaredoxin"/>
    <property type="match status" value="1"/>
</dbReference>
<dbReference type="InterPro" id="IPR001853">
    <property type="entry name" value="DSBA-like_thioredoxin_dom"/>
</dbReference>
<accession>A0A9P8WH53</accession>
<dbReference type="Proteomes" id="UP000777438">
    <property type="component" value="Unassembled WGS sequence"/>
</dbReference>
<gene>
    <name evidence="2" type="ORF">B0T10DRAFT_554459</name>
</gene>
<organism evidence="2 3">
    <name type="scientific">Thelonectria olida</name>
    <dbReference type="NCBI Taxonomy" id="1576542"/>
    <lineage>
        <taxon>Eukaryota</taxon>
        <taxon>Fungi</taxon>
        <taxon>Dikarya</taxon>
        <taxon>Ascomycota</taxon>
        <taxon>Pezizomycotina</taxon>
        <taxon>Sordariomycetes</taxon>
        <taxon>Hypocreomycetidae</taxon>
        <taxon>Hypocreales</taxon>
        <taxon>Nectriaceae</taxon>
        <taxon>Thelonectria</taxon>
    </lineage>
</organism>
<feature type="domain" description="DSBA-like thioredoxin" evidence="1">
    <location>
        <begin position="8"/>
        <end position="207"/>
    </location>
</feature>
<dbReference type="OrthoDB" id="1930760at2759"/>
<sequence length="214" mass="23543">MFESQVTFTLDTTCPWLDKALAEIDSPEVSFVLHFASFQPSPDFPETIPDRSARALEHKHNNKPEAQQLYQAYMRSLAEPLDAPLNFVGPTGNTFPAHRILQLVQDSHGADVANRLVDALFRLFFLDGQHPASDESLVAACVGAGVSEDEAKALVADRERGARQVKAQIRTVGMDVDAVPTTVIEGKRRDLTLVGLKEVAEYVKALQTIIKEST</sequence>
<dbReference type="SUPFAM" id="SSF52833">
    <property type="entry name" value="Thioredoxin-like"/>
    <property type="match status" value="1"/>
</dbReference>
<keyword evidence="3" id="KW-1185">Reference proteome</keyword>
<dbReference type="EMBL" id="JAGPYM010000001">
    <property type="protein sequence ID" value="KAH6899904.1"/>
    <property type="molecule type" value="Genomic_DNA"/>
</dbReference>
<proteinExistence type="predicted"/>
<evidence type="ECO:0000313" key="2">
    <source>
        <dbReference type="EMBL" id="KAH6899904.1"/>
    </source>
</evidence>
<dbReference type="AlphaFoldDB" id="A0A9P8WH53"/>